<protein>
    <recommendedName>
        <fullName evidence="2">RNase H type-1 domain-containing protein</fullName>
    </recommendedName>
</protein>
<dbReference type="AlphaFoldDB" id="A0A3L6S2B3"/>
<accession>A0A3L6S2B3</accession>
<feature type="chain" id="PRO_5018279598" description="RNase H type-1 domain-containing protein" evidence="1">
    <location>
        <begin position="21"/>
        <end position="172"/>
    </location>
</feature>
<dbReference type="Gene3D" id="3.30.420.10">
    <property type="entry name" value="Ribonuclease H-like superfamily/Ribonuclease H"/>
    <property type="match status" value="1"/>
</dbReference>
<dbReference type="SUPFAM" id="SSF53098">
    <property type="entry name" value="Ribonuclease H-like"/>
    <property type="match status" value="1"/>
</dbReference>
<dbReference type="InterPro" id="IPR044730">
    <property type="entry name" value="RNase_H-like_dom_plant"/>
</dbReference>
<dbReference type="InterPro" id="IPR052929">
    <property type="entry name" value="RNase_H-like_EbsB-rel"/>
</dbReference>
<dbReference type="InterPro" id="IPR036397">
    <property type="entry name" value="RNaseH_sf"/>
</dbReference>
<dbReference type="OrthoDB" id="696432at2759"/>
<dbReference type="CDD" id="cd06222">
    <property type="entry name" value="RNase_H_like"/>
    <property type="match status" value="1"/>
</dbReference>
<evidence type="ECO:0000256" key="1">
    <source>
        <dbReference type="SAM" id="SignalP"/>
    </source>
</evidence>
<gene>
    <name evidence="3" type="ORF">C2845_PM09G13770</name>
</gene>
<dbReference type="STRING" id="4540.A0A3L6S2B3"/>
<dbReference type="Proteomes" id="UP000275267">
    <property type="component" value="Unassembled WGS sequence"/>
</dbReference>
<reference evidence="4" key="1">
    <citation type="journal article" date="2019" name="Nat. Commun.">
        <title>The genome of broomcorn millet.</title>
        <authorList>
            <person name="Zou C."/>
            <person name="Miki D."/>
            <person name="Li D."/>
            <person name="Tang Q."/>
            <person name="Xiao L."/>
            <person name="Rajput S."/>
            <person name="Deng P."/>
            <person name="Jia W."/>
            <person name="Huang R."/>
            <person name="Zhang M."/>
            <person name="Sun Y."/>
            <person name="Hu J."/>
            <person name="Fu X."/>
            <person name="Schnable P.S."/>
            <person name="Li F."/>
            <person name="Zhang H."/>
            <person name="Feng B."/>
            <person name="Zhu X."/>
            <person name="Liu R."/>
            <person name="Schnable J.C."/>
            <person name="Zhu J.-K."/>
            <person name="Zhang H."/>
        </authorList>
    </citation>
    <scope>NUCLEOTIDE SEQUENCE [LARGE SCALE GENOMIC DNA]</scope>
</reference>
<evidence type="ECO:0000259" key="2">
    <source>
        <dbReference type="Pfam" id="PF13456"/>
    </source>
</evidence>
<name>A0A3L6S2B3_PANMI</name>
<keyword evidence="4" id="KW-1185">Reference proteome</keyword>
<dbReference type="PANTHER" id="PTHR47074:SF11">
    <property type="entry name" value="REVERSE TRANSCRIPTASE-LIKE PROTEIN"/>
    <property type="match status" value="1"/>
</dbReference>
<dbReference type="GO" id="GO:0003676">
    <property type="term" value="F:nucleic acid binding"/>
    <property type="evidence" value="ECO:0007669"/>
    <property type="project" value="InterPro"/>
</dbReference>
<evidence type="ECO:0000313" key="4">
    <source>
        <dbReference type="Proteomes" id="UP000275267"/>
    </source>
</evidence>
<evidence type="ECO:0000313" key="3">
    <source>
        <dbReference type="EMBL" id="RLN12582.1"/>
    </source>
</evidence>
<keyword evidence="1" id="KW-0732">Signal</keyword>
<feature type="signal peptide" evidence="1">
    <location>
        <begin position="1"/>
        <end position="20"/>
    </location>
</feature>
<dbReference type="GO" id="GO:0004523">
    <property type="term" value="F:RNA-DNA hybrid ribonuclease activity"/>
    <property type="evidence" value="ECO:0007669"/>
    <property type="project" value="InterPro"/>
</dbReference>
<sequence>MSKLPCGCLLLSIIIKSTWTPPFLKLQGLEDGVSSSGIVKLIFLEGGAGSFPRVASALQAETLAVLRSLQRAAELEMTRLVIETDAATVGRALRSTDLDRSPNGCLFSQIREFMMSQFIHCFVSVCPRSCNMVADSLVGHGCTLEEGSCMYMSHAPDFVLALVSGDLPRASE</sequence>
<dbReference type="PANTHER" id="PTHR47074">
    <property type="entry name" value="BNAC02G40300D PROTEIN"/>
    <property type="match status" value="1"/>
</dbReference>
<dbReference type="InterPro" id="IPR012337">
    <property type="entry name" value="RNaseH-like_sf"/>
</dbReference>
<organism evidence="3 4">
    <name type="scientific">Panicum miliaceum</name>
    <name type="common">Proso millet</name>
    <name type="synonym">Broomcorn millet</name>
    <dbReference type="NCBI Taxonomy" id="4540"/>
    <lineage>
        <taxon>Eukaryota</taxon>
        <taxon>Viridiplantae</taxon>
        <taxon>Streptophyta</taxon>
        <taxon>Embryophyta</taxon>
        <taxon>Tracheophyta</taxon>
        <taxon>Spermatophyta</taxon>
        <taxon>Magnoliopsida</taxon>
        <taxon>Liliopsida</taxon>
        <taxon>Poales</taxon>
        <taxon>Poaceae</taxon>
        <taxon>PACMAD clade</taxon>
        <taxon>Panicoideae</taxon>
        <taxon>Panicodae</taxon>
        <taxon>Paniceae</taxon>
        <taxon>Panicinae</taxon>
        <taxon>Panicum</taxon>
        <taxon>Panicum sect. Panicum</taxon>
    </lineage>
</organism>
<dbReference type="EMBL" id="PQIB02000006">
    <property type="protein sequence ID" value="RLN12582.1"/>
    <property type="molecule type" value="Genomic_DNA"/>
</dbReference>
<dbReference type="InterPro" id="IPR002156">
    <property type="entry name" value="RNaseH_domain"/>
</dbReference>
<dbReference type="Pfam" id="PF13456">
    <property type="entry name" value="RVT_3"/>
    <property type="match status" value="1"/>
</dbReference>
<feature type="domain" description="RNase H type-1" evidence="2">
    <location>
        <begin position="47"/>
        <end position="138"/>
    </location>
</feature>
<proteinExistence type="predicted"/>
<comment type="caution">
    <text evidence="3">The sequence shown here is derived from an EMBL/GenBank/DDBJ whole genome shotgun (WGS) entry which is preliminary data.</text>
</comment>